<dbReference type="InterPro" id="IPR000206">
    <property type="entry name" value="Ribosomal_bL12"/>
</dbReference>
<evidence type="ECO:0000313" key="8">
    <source>
        <dbReference type="Proteomes" id="UP000178774"/>
    </source>
</evidence>
<organism evidence="7 8">
    <name type="scientific">Candidatus Staskawiczbacteria bacterium RIFCSPHIGHO2_01_FULL_41_41</name>
    <dbReference type="NCBI Taxonomy" id="1802203"/>
    <lineage>
        <taxon>Bacteria</taxon>
        <taxon>Candidatus Staskawicziibacteriota</taxon>
    </lineage>
</organism>
<sequence length="138" mass="14682">MADEVKKEETKVEVPAKFEKLVSEVEKMSIVELAELVKVLENKFGVSATAPVAAAAAAAGPAEEAKTSFNVELKEVGAQKIEVIKVVRDITAKGLKESKDLVDAAATAPQMIKEGVKKEEADEMVKKFAAAGAKVEIK</sequence>
<dbReference type="PANTHER" id="PTHR45987:SF4">
    <property type="entry name" value="LARGE RIBOSOMAL SUBUNIT PROTEIN BL12M"/>
    <property type="match status" value="1"/>
</dbReference>
<evidence type="ECO:0000256" key="1">
    <source>
        <dbReference type="ARBA" id="ARBA00007197"/>
    </source>
</evidence>
<dbReference type="Gene3D" id="3.30.1390.10">
    <property type="match status" value="1"/>
</dbReference>
<dbReference type="CDD" id="cd00387">
    <property type="entry name" value="Ribosomal_L7_L12"/>
    <property type="match status" value="1"/>
</dbReference>
<dbReference type="Proteomes" id="UP000178774">
    <property type="component" value="Unassembled WGS sequence"/>
</dbReference>
<evidence type="ECO:0000256" key="4">
    <source>
        <dbReference type="HAMAP-Rule" id="MF_00368"/>
    </source>
</evidence>
<dbReference type="GO" id="GO:0003735">
    <property type="term" value="F:structural constituent of ribosome"/>
    <property type="evidence" value="ECO:0007669"/>
    <property type="project" value="InterPro"/>
</dbReference>
<dbReference type="EMBL" id="MHOP01000007">
    <property type="protein sequence ID" value="OGZ66262.1"/>
    <property type="molecule type" value="Genomic_DNA"/>
</dbReference>
<comment type="caution">
    <text evidence="7">The sequence shown here is derived from an EMBL/GenBank/DDBJ whole genome shotgun (WGS) entry which is preliminary data.</text>
</comment>
<feature type="domain" description="Large ribosomal subunit protein bL12 C-terminal" evidence="5">
    <location>
        <begin position="69"/>
        <end position="138"/>
    </location>
</feature>
<dbReference type="HAMAP" id="MF_00368">
    <property type="entry name" value="Ribosomal_bL12"/>
    <property type="match status" value="1"/>
</dbReference>
<dbReference type="InterPro" id="IPR013823">
    <property type="entry name" value="Ribosomal_bL12_C"/>
</dbReference>
<reference evidence="7 8" key="1">
    <citation type="journal article" date="2016" name="Nat. Commun.">
        <title>Thousands of microbial genomes shed light on interconnected biogeochemical processes in an aquifer system.</title>
        <authorList>
            <person name="Anantharaman K."/>
            <person name="Brown C.T."/>
            <person name="Hug L.A."/>
            <person name="Sharon I."/>
            <person name="Castelle C.J."/>
            <person name="Probst A.J."/>
            <person name="Thomas B.C."/>
            <person name="Singh A."/>
            <person name="Wilkins M.J."/>
            <person name="Karaoz U."/>
            <person name="Brodie E.L."/>
            <person name="Williams K.H."/>
            <person name="Hubbard S.S."/>
            <person name="Banfield J.F."/>
        </authorList>
    </citation>
    <scope>NUCLEOTIDE SEQUENCE [LARGE SCALE GENOMIC DNA]</scope>
</reference>
<keyword evidence="2 4" id="KW-0689">Ribosomal protein</keyword>
<gene>
    <name evidence="4" type="primary">rplL</name>
    <name evidence="7" type="ORF">A2822_02200</name>
</gene>
<comment type="subunit">
    <text evidence="4">Homodimer. Part of the ribosomal stalk of the 50S ribosomal subunit. Forms a multimeric L10(L12)X complex, where L10 forms an elongated spine to which 2 to 4 L12 dimers bind in a sequential fashion. Binds GTP-bound translation factors.</text>
</comment>
<dbReference type="NCBIfam" id="TIGR00855">
    <property type="entry name" value="L12"/>
    <property type="match status" value="1"/>
</dbReference>
<dbReference type="GO" id="GO:0022625">
    <property type="term" value="C:cytosolic large ribosomal subunit"/>
    <property type="evidence" value="ECO:0007669"/>
    <property type="project" value="TreeGrafter"/>
</dbReference>
<dbReference type="Pfam" id="PF16320">
    <property type="entry name" value="Ribosomal_L12_N"/>
    <property type="match status" value="1"/>
</dbReference>
<dbReference type="InterPro" id="IPR036235">
    <property type="entry name" value="Ribosomal_bL12_oligo_N_sf"/>
</dbReference>
<dbReference type="SUPFAM" id="SSF48300">
    <property type="entry name" value="Ribosomal protein L7/12, oligomerisation (N-terminal) domain"/>
    <property type="match status" value="1"/>
</dbReference>
<dbReference type="AlphaFoldDB" id="A0A1G2HUQ6"/>
<dbReference type="Pfam" id="PF00542">
    <property type="entry name" value="Ribosomal_L12"/>
    <property type="match status" value="1"/>
</dbReference>
<evidence type="ECO:0000259" key="6">
    <source>
        <dbReference type="Pfam" id="PF16320"/>
    </source>
</evidence>
<name>A0A1G2HUQ6_9BACT</name>
<dbReference type="Gene3D" id="1.20.5.710">
    <property type="entry name" value="Single helix bin"/>
    <property type="match status" value="1"/>
</dbReference>
<evidence type="ECO:0000313" key="7">
    <source>
        <dbReference type="EMBL" id="OGZ66262.1"/>
    </source>
</evidence>
<comment type="function">
    <text evidence="4">Forms part of the ribosomal stalk which helps the ribosome interact with GTP-bound translation factors. Is thus essential for accurate translation.</text>
</comment>
<dbReference type="InterPro" id="IPR014719">
    <property type="entry name" value="Ribosomal_bL12_C/ClpS-like"/>
</dbReference>
<evidence type="ECO:0000256" key="3">
    <source>
        <dbReference type="ARBA" id="ARBA00023274"/>
    </source>
</evidence>
<keyword evidence="3 4" id="KW-0687">Ribonucleoprotein</keyword>
<dbReference type="PANTHER" id="PTHR45987">
    <property type="entry name" value="39S RIBOSOMAL PROTEIN L12"/>
    <property type="match status" value="1"/>
</dbReference>
<comment type="similarity">
    <text evidence="1 4">Belongs to the bacterial ribosomal protein bL12 family.</text>
</comment>
<dbReference type="InterPro" id="IPR008932">
    <property type="entry name" value="Ribosomal_bL12_oligo"/>
</dbReference>
<feature type="domain" description="Large ribosomal subunit protein bL12 oligomerization" evidence="6">
    <location>
        <begin position="19"/>
        <end position="63"/>
    </location>
</feature>
<proteinExistence type="inferred from homology"/>
<protein>
    <recommendedName>
        <fullName evidence="4">Large ribosomal subunit protein bL12</fullName>
    </recommendedName>
</protein>
<accession>A0A1G2HUQ6</accession>
<dbReference type="GO" id="GO:0006412">
    <property type="term" value="P:translation"/>
    <property type="evidence" value="ECO:0007669"/>
    <property type="project" value="UniProtKB-UniRule"/>
</dbReference>
<dbReference type="FunFam" id="3.30.1390.10:FF:000001">
    <property type="entry name" value="50S ribosomal protein L7/L12"/>
    <property type="match status" value="1"/>
</dbReference>
<dbReference type="SUPFAM" id="SSF54736">
    <property type="entry name" value="ClpS-like"/>
    <property type="match status" value="1"/>
</dbReference>
<evidence type="ECO:0000256" key="2">
    <source>
        <dbReference type="ARBA" id="ARBA00022980"/>
    </source>
</evidence>
<dbReference type="GO" id="GO:0003729">
    <property type="term" value="F:mRNA binding"/>
    <property type="evidence" value="ECO:0007669"/>
    <property type="project" value="TreeGrafter"/>
</dbReference>
<evidence type="ECO:0000259" key="5">
    <source>
        <dbReference type="Pfam" id="PF00542"/>
    </source>
</evidence>